<feature type="compositionally biased region" description="Basic and acidic residues" evidence="13">
    <location>
        <begin position="1"/>
        <end position="14"/>
    </location>
</feature>
<dbReference type="FunFam" id="1.25.10.10:FF:000038">
    <property type="entry name" value="Coatomer subunit gamma"/>
    <property type="match status" value="1"/>
</dbReference>
<dbReference type="GO" id="GO:0009306">
    <property type="term" value="P:protein secretion"/>
    <property type="evidence" value="ECO:0007669"/>
    <property type="project" value="TreeGrafter"/>
</dbReference>
<evidence type="ECO:0000259" key="14">
    <source>
        <dbReference type="Pfam" id="PF01602"/>
    </source>
</evidence>
<dbReference type="FunFam" id="3.30.310.10:FF:000011">
    <property type="entry name" value="Coatomer subunit gamma"/>
    <property type="match status" value="1"/>
</dbReference>
<keyword evidence="8 12" id="KW-0653">Protein transport</keyword>
<name>A0A818VTW8_9BILA</name>
<dbReference type="FunFam" id="1.25.10.10:FF:000071">
    <property type="entry name" value="Coatomer subunit gamma"/>
    <property type="match status" value="1"/>
</dbReference>
<dbReference type="GO" id="GO:0030126">
    <property type="term" value="C:COPI vesicle coat"/>
    <property type="evidence" value="ECO:0007669"/>
    <property type="project" value="InterPro"/>
</dbReference>
<dbReference type="SUPFAM" id="SSF49348">
    <property type="entry name" value="Clathrin adaptor appendage domain"/>
    <property type="match status" value="1"/>
</dbReference>
<dbReference type="InterPro" id="IPR013041">
    <property type="entry name" value="Clathrin_app_Ig-like_sf"/>
</dbReference>
<evidence type="ECO:0000256" key="10">
    <source>
        <dbReference type="ARBA" id="ARBA00023136"/>
    </source>
</evidence>
<dbReference type="GO" id="GO:0006891">
    <property type="term" value="P:intra-Golgi vesicle-mediated transport"/>
    <property type="evidence" value="ECO:0007669"/>
    <property type="project" value="TreeGrafter"/>
</dbReference>
<dbReference type="Pfam" id="PF08752">
    <property type="entry name" value="COP-gamma_platf"/>
    <property type="match status" value="1"/>
</dbReference>
<dbReference type="GO" id="GO:0006888">
    <property type="term" value="P:endoplasmic reticulum to Golgi vesicle-mediated transport"/>
    <property type="evidence" value="ECO:0007669"/>
    <property type="project" value="TreeGrafter"/>
</dbReference>
<dbReference type="InterPro" id="IPR012295">
    <property type="entry name" value="TBP_dom_sf"/>
</dbReference>
<keyword evidence="9 12" id="KW-0333">Golgi apparatus</keyword>
<dbReference type="Pfam" id="PF16381">
    <property type="entry name" value="Coatomer_g_Cpla"/>
    <property type="match status" value="1"/>
</dbReference>
<keyword evidence="4 12" id="KW-0813">Transport</keyword>
<dbReference type="GO" id="GO:0000139">
    <property type="term" value="C:Golgi membrane"/>
    <property type="evidence" value="ECO:0007669"/>
    <property type="project" value="UniProtKB-SubCell"/>
</dbReference>
<keyword evidence="10 12" id="KW-0472">Membrane</keyword>
<dbReference type="GO" id="GO:0005793">
    <property type="term" value="C:endoplasmic reticulum-Golgi intermediate compartment"/>
    <property type="evidence" value="ECO:0007669"/>
    <property type="project" value="TreeGrafter"/>
</dbReference>
<dbReference type="GO" id="GO:0006886">
    <property type="term" value="P:intracellular protein transport"/>
    <property type="evidence" value="ECO:0007669"/>
    <property type="project" value="InterPro"/>
</dbReference>
<evidence type="ECO:0000256" key="1">
    <source>
        <dbReference type="ARBA" id="ARBA00004255"/>
    </source>
</evidence>
<comment type="subunit">
    <text evidence="3">Oligomeric complex that consists of at least the alpha, beta, beta', gamma, delta, epsilon and zeta subunits.</text>
</comment>
<feature type="region of interest" description="Disordered" evidence="13">
    <location>
        <begin position="1"/>
        <end position="25"/>
    </location>
</feature>
<evidence type="ECO:0000256" key="5">
    <source>
        <dbReference type="ARBA" id="ARBA00022490"/>
    </source>
</evidence>
<evidence type="ECO:0000256" key="12">
    <source>
        <dbReference type="PIRNR" id="PIRNR037093"/>
    </source>
</evidence>
<dbReference type="GO" id="GO:0072384">
    <property type="term" value="P:organelle transport along microtubule"/>
    <property type="evidence" value="ECO:0007669"/>
    <property type="project" value="TreeGrafter"/>
</dbReference>
<dbReference type="EMBL" id="CAJOAZ010000803">
    <property type="protein sequence ID" value="CAF3715759.1"/>
    <property type="molecule type" value="Genomic_DNA"/>
</dbReference>
<evidence type="ECO:0000256" key="3">
    <source>
        <dbReference type="ARBA" id="ARBA00011775"/>
    </source>
</evidence>
<dbReference type="InterPro" id="IPR009028">
    <property type="entry name" value="Coatomer/calthrin_app_sub_C"/>
</dbReference>
<protein>
    <recommendedName>
        <fullName evidence="12">Coatomer subunit gamma</fullName>
    </recommendedName>
</protein>
<comment type="caution">
    <text evidence="17">The sequence shown here is derived from an EMBL/GenBank/DDBJ whole genome shotgun (WGS) entry which is preliminary data.</text>
</comment>
<evidence type="ECO:0000256" key="7">
    <source>
        <dbReference type="ARBA" id="ARBA00022892"/>
    </source>
</evidence>
<dbReference type="FunFam" id="2.60.40.1480:FF:000001">
    <property type="entry name" value="Coatomer subunit gamma"/>
    <property type="match status" value="1"/>
</dbReference>
<keyword evidence="11 12" id="KW-0968">Cytoplasmic vesicle</keyword>
<dbReference type="InterPro" id="IPR032154">
    <property type="entry name" value="Coatomer_g_Cpla"/>
</dbReference>
<evidence type="ECO:0000256" key="4">
    <source>
        <dbReference type="ARBA" id="ARBA00022448"/>
    </source>
</evidence>
<keyword evidence="7 12" id="KW-0931">ER-Golgi transport</keyword>
<comment type="subcellular location">
    <subcellularLocation>
        <location evidence="12">Cytoplasm</location>
    </subcellularLocation>
    <subcellularLocation>
        <location evidence="1 12">Golgi apparatus membrane</location>
        <topology evidence="1 12">Peripheral membrane protein</topology>
        <orientation evidence="1 12">Cytoplasmic side</orientation>
    </subcellularLocation>
    <subcellularLocation>
        <location evidence="12">Cytoplasmic vesicle</location>
        <location evidence="12">COPI-coated vesicle membrane</location>
        <topology evidence="12">Peripheral membrane protein</topology>
        <orientation evidence="12">Cytoplasmic side</orientation>
    </subcellularLocation>
</comment>
<accession>A0A818VTW8</accession>
<sequence>MLSSFRKQDKKDEESSTSGNPYKNLEKASVLQEARTFNETPVNTRKCIQILTKIIYMINQPEMGEQLGQTEATETFFAMTKLFQSKDMMLRRMIYLSIKEMSTVANDVIIVTSSLTRDMTGKEDSHRGPAIRALCKITDASMMQSVERYMKQAIVDKLASVASAALTSSVHLMRHGPEVVKRWVNEVQEAVNNDNIMVQYHALGLLYQIRRSDKHAIRKLILKFSKAGLRSPFAYCFLIRTAANLINEEGEGTDSPMYDFIDSCLRHKNEMVIYEAASTIVSLKCVTPKELSSAVNVLQLFISSPKPVLRYAAVRTLNKVAIQYPAAVTACNVDLETLITDSNRSIATLAITTLLKTGNEAGVDRLMKQISSFLSEISDQFKTVVVDAIKSLCQKFPRKHTVLMTFLANMLREEGGYEYKKAIVNTIISIVEENPEAKEAGNTFDIKMILPTLVESLAHLCEFIEDCEHTSLATRILHLLGREGPRTTTPAKYIRYIYNRVILENAPVRAAAVSALAKFGAASEELLPNILVLLQRTTLDQDDEVRDRATFYYQLLKHNDKPLNSAYILNSMNVSISSLERLLHRYTMESTIKPFDVRSVPVEAVPVEQPKANISIVSGVSPGGSESKKAREDTFSEQLSVIPEFAHLGPIFKSSLPVDLSESEVEYVVRCIKHVFSHYIVFQFDINNTLNDQLLEKVTVQMDGSAEGFEVVHYTPCQVIKCNDTGSTYTLVKLPDDSSAVTGALACTMKYTVKDCDPATGEPDDEEGYADEFVLEDVEVSVSDHVQKVLKPNWSASWEEIGAENELEDTYTLPIPTLEECVKKIISYMGMQPCERSDKVPDGKASHALYLAGVYRGGHDVLVRAKMALGGTSSDPGAQAITMQLTIRSTDESAVQVIASAVE</sequence>
<comment type="function">
    <text evidence="12">The coatomer is a cytosolic protein complex that binds to dilysine motifs and reversibly associates with Golgi non-clathrin-coated vesicles, which further mediate biosynthetic protein transport from the ER, via the Golgi up to the trans Golgi network. Coatomer complex is required for budding from Golgi membranes, and is essential for the retrograde Golgi-to-ER transport of dilysine-tagged proteins.</text>
</comment>
<keyword evidence="5 12" id="KW-0963">Cytoplasm</keyword>
<dbReference type="GO" id="GO:0005198">
    <property type="term" value="F:structural molecule activity"/>
    <property type="evidence" value="ECO:0007669"/>
    <property type="project" value="InterPro"/>
</dbReference>
<feature type="domain" description="Coatomer gamma subunit appendage Ig-like subdomain" evidence="15">
    <location>
        <begin position="634"/>
        <end position="781"/>
    </location>
</feature>
<evidence type="ECO:0000259" key="15">
    <source>
        <dbReference type="Pfam" id="PF08752"/>
    </source>
</evidence>
<dbReference type="InterPro" id="IPR017106">
    <property type="entry name" value="Coatomer_gsu"/>
</dbReference>
<dbReference type="PANTHER" id="PTHR10261">
    <property type="entry name" value="COATOMER SUBUNIT GAMMA"/>
    <property type="match status" value="1"/>
</dbReference>
<evidence type="ECO:0000256" key="13">
    <source>
        <dbReference type="SAM" id="MobiDB-lite"/>
    </source>
</evidence>
<evidence type="ECO:0000256" key="11">
    <source>
        <dbReference type="ARBA" id="ARBA00023329"/>
    </source>
</evidence>
<reference evidence="17" key="1">
    <citation type="submission" date="2021-02" db="EMBL/GenBank/DDBJ databases">
        <authorList>
            <person name="Nowell W R."/>
        </authorList>
    </citation>
    <scope>NUCLEOTIDE SEQUENCE</scope>
</reference>
<evidence type="ECO:0000256" key="9">
    <source>
        <dbReference type="ARBA" id="ARBA00023034"/>
    </source>
</evidence>
<dbReference type="Gene3D" id="2.60.40.1480">
    <property type="entry name" value="Coatomer, gamma subunit, appendage domain"/>
    <property type="match status" value="1"/>
</dbReference>
<feature type="domain" description="Coatomer subunit gamma C-terminal" evidence="16">
    <location>
        <begin position="783"/>
        <end position="902"/>
    </location>
</feature>
<evidence type="ECO:0000259" key="16">
    <source>
        <dbReference type="Pfam" id="PF16381"/>
    </source>
</evidence>
<gene>
    <name evidence="17" type="ORF">OXD698_LOCUS13285</name>
</gene>
<dbReference type="InterPro" id="IPR037067">
    <property type="entry name" value="Coatomer_gsu_app_sf"/>
</dbReference>
<dbReference type="Gene3D" id="3.30.310.10">
    <property type="entry name" value="TATA-Binding Protein"/>
    <property type="match status" value="1"/>
</dbReference>
<evidence type="ECO:0000256" key="6">
    <source>
        <dbReference type="ARBA" id="ARBA00022737"/>
    </source>
</evidence>
<dbReference type="InterPro" id="IPR013040">
    <property type="entry name" value="Coatomer_gsu_app_Ig-like_dom"/>
</dbReference>
<evidence type="ECO:0000256" key="2">
    <source>
        <dbReference type="ARBA" id="ARBA00010720"/>
    </source>
</evidence>
<dbReference type="PIRSF" id="PIRSF037093">
    <property type="entry name" value="Coatomer_gamma_subunit"/>
    <property type="match status" value="1"/>
</dbReference>
<dbReference type="SUPFAM" id="SSF55711">
    <property type="entry name" value="Subdomain of clathrin and coatomer appendage domain"/>
    <property type="match status" value="1"/>
</dbReference>
<keyword evidence="6" id="KW-0677">Repeat</keyword>
<organism evidence="17 18">
    <name type="scientific">Adineta steineri</name>
    <dbReference type="NCBI Taxonomy" id="433720"/>
    <lineage>
        <taxon>Eukaryota</taxon>
        <taxon>Metazoa</taxon>
        <taxon>Spiralia</taxon>
        <taxon>Gnathifera</taxon>
        <taxon>Rotifera</taxon>
        <taxon>Eurotatoria</taxon>
        <taxon>Bdelloidea</taxon>
        <taxon>Adinetida</taxon>
        <taxon>Adinetidae</taxon>
        <taxon>Adineta</taxon>
    </lineage>
</organism>
<dbReference type="InterPro" id="IPR011989">
    <property type="entry name" value="ARM-like"/>
</dbReference>
<dbReference type="Gene3D" id="1.25.10.10">
    <property type="entry name" value="Leucine-rich Repeat Variant"/>
    <property type="match status" value="2"/>
</dbReference>
<feature type="domain" description="Clathrin/coatomer adaptor adaptin-like N-terminal" evidence="14">
    <location>
        <begin position="27"/>
        <end position="559"/>
    </location>
</feature>
<proteinExistence type="inferred from homology"/>
<evidence type="ECO:0000313" key="17">
    <source>
        <dbReference type="EMBL" id="CAF3715759.1"/>
    </source>
</evidence>
<dbReference type="SUPFAM" id="SSF48371">
    <property type="entry name" value="ARM repeat"/>
    <property type="match status" value="1"/>
</dbReference>
<dbReference type="PANTHER" id="PTHR10261:SF0">
    <property type="entry name" value="COATOMER SUBUNIT GAMMA-2"/>
    <property type="match status" value="1"/>
</dbReference>
<dbReference type="InterPro" id="IPR002553">
    <property type="entry name" value="Clathrin/coatomer_adapt-like_N"/>
</dbReference>
<comment type="similarity">
    <text evidence="2 12">Belongs to the COPG family.</text>
</comment>
<evidence type="ECO:0000313" key="18">
    <source>
        <dbReference type="Proteomes" id="UP000663844"/>
    </source>
</evidence>
<dbReference type="GO" id="GO:0005783">
    <property type="term" value="C:endoplasmic reticulum"/>
    <property type="evidence" value="ECO:0007669"/>
    <property type="project" value="TreeGrafter"/>
</dbReference>
<evidence type="ECO:0000256" key="8">
    <source>
        <dbReference type="ARBA" id="ARBA00022927"/>
    </source>
</evidence>
<dbReference type="Pfam" id="PF01602">
    <property type="entry name" value="Adaptin_N"/>
    <property type="match status" value="1"/>
</dbReference>
<dbReference type="InterPro" id="IPR016024">
    <property type="entry name" value="ARM-type_fold"/>
</dbReference>
<dbReference type="Proteomes" id="UP000663844">
    <property type="component" value="Unassembled WGS sequence"/>
</dbReference>
<dbReference type="AlphaFoldDB" id="A0A818VTW8"/>